<dbReference type="EMBL" id="DF830086">
    <property type="protein sequence ID" value="GAK67635.1"/>
    <property type="molecule type" value="Genomic_DNA"/>
</dbReference>
<keyword evidence="2" id="KW-1185">Reference proteome</keyword>
<dbReference type="PANTHER" id="PTHR34987">
    <property type="entry name" value="C, PUTATIVE (AFU_ORTHOLOGUE AFUA_3G02880)-RELATED"/>
    <property type="match status" value="1"/>
</dbReference>
<dbReference type="InterPro" id="IPR012341">
    <property type="entry name" value="6hp_glycosidase-like_sf"/>
</dbReference>
<dbReference type="AlphaFoldDB" id="A0A081CLT9"/>
<protein>
    <submittedName>
        <fullName evidence="1">RhaA is able to hydrolyze alpha-1</fullName>
    </submittedName>
</protein>
<evidence type="ECO:0000313" key="2">
    <source>
        <dbReference type="Proteomes" id="UP000053758"/>
    </source>
</evidence>
<dbReference type="GeneID" id="26306684"/>
<dbReference type="RefSeq" id="XP_014654283.1">
    <property type="nucleotide sequence ID" value="XM_014798797.1"/>
</dbReference>
<dbReference type="OrthoDB" id="10036721at2759"/>
<dbReference type="PANTHER" id="PTHR34987:SF4">
    <property type="entry name" value="ALPHA-L-RHAMNOSIDASE C-TERMINAL DOMAIN-CONTAINING PROTEIN"/>
    <property type="match status" value="1"/>
</dbReference>
<evidence type="ECO:0000313" key="1">
    <source>
        <dbReference type="EMBL" id="GAK67635.1"/>
    </source>
</evidence>
<dbReference type="InterPro" id="IPR008928">
    <property type="entry name" value="6-hairpin_glycosidase_sf"/>
</dbReference>
<sequence length="817" mass="88776">MWRTVALLASTALAVQAAPADRGIFSPKRIYFGAAIPADPSSVSFEPYCGSITLNETHPVAVLDYGREVGGTPIFTSSNAAQIEVRYTEAYAGLLKEQGDGPYPFSTMLADTYRSHNLSMHAGEQYHAPSVQGGQRWQSISASGPTTLDSVGFVPSMSTLDADEVPSQFSSSDETLNDIWRLGARTVLAACFEQASQPSTWSPSAQGVLVPGQRPALTRRFYAMEPYTLTFESRIELGGTGWAVGFPVSTLDGGLLLYIRNDTLTLGYGFSLLNQTSLNSYVLESFTVSVRKKQWLAIQTDVSEGSLAVRIDGQSVFNVSLSKYWLPKAPLAQSRTRGSFGFGPWQDHVARYRNVKAVATNGTMLYSNDMKDTSGQLLEEYGVATNRFATCLDGAKRDRLVWLGDFYHTVHTVASSSARRDQIEGTLDYIFKYQIADGSVPSSPGMGYDPDKSMAEAAQRGKPNYLLRADANIPIPLSPGSYGLFDYDMLGLLAYLRYIENWGWTSWAKANFEHASNIKDFIVSSANQTTGLMNFPGFLGPAQGSAIGFLALNALRKFDALSPNSTVMSTADKLQQALWTLWDSDNGGFRISKADGNFSIAATAFALESGAVMANDTEHATALLRRLDQVKVPIGGYLDTSAAIDDPTANISPNINGFLLDALAGAGQHKMAAELTKSIWTQMLTNVSTNTGTTWEYMSQTGQPGLSFFTSHSHPWSSAPTYVLPRYAAGLRPLAPGYTKFVVEPVPEAYGLSWASVDQKTENGYIRVRWNQTDSGLTVRVKAPESAVGQVAYTSSDGTRKVVDLQARSGWQQTSFS</sequence>
<reference evidence="2" key="1">
    <citation type="journal article" date="2014" name="Genome Announc.">
        <title>Draft Genome Sequence of the Yeast Pseudozyma antarctica Type Strain JCM10317, a Producer of the Glycolipid Biosurfactants, Mannosylerythritol Lipids.</title>
        <authorList>
            <person name="Saika A."/>
            <person name="Koike H."/>
            <person name="Hori T."/>
            <person name="Fukuoka T."/>
            <person name="Sato S."/>
            <person name="Habe H."/>
            <person name="Kitamoto D."/>
            <person name="Morita T."/>
        </authorList>
    </citation>
    <scope>NUCLEOTIDE SEQUENCE [LARGE SCALE GENOMIC DNA]</scope>
    <source>
        <strain evidence="2">JCM 10317</strain>
    </source>
</reference>
<dbReference type="InterPro" id="IPR035398">
    <property type="entry name" value="Bac_rhamnosid_C"/>
</dbReference>
<gene>
    <name evidence="1" type="ORF">PAN0_019d5863</name>
</gene>
<proteinExistence type="predicted"/>
<dbReference type="Proteomes" id="UP000053758">
    <property type="component" value="Unassembled WGS sequence"/>
</dbReference>
<name>A0A081CLT9_PSEA2</name>
<dbReference type="Gene3D" id="2.60.420.10">
    <property type="entry name" value="Maltose phosphorylase, domain 3"/>
    <property type="match status" value="1"/>
</dbReference>
<dbReference type="GO" id="GO:0005975">
    <property type="term" value="P:carbohydrate metabolic process"/>
    <property type="evidence" value="ECO:0007669"/>
    <property type="project" value="InterPro"/>
</dbReference>
<dbReference type="SUPFAM" id="SSF48208">
    <property type="entry name" value="Six-hairpin glycosidases"/>
    <property type="match status" value="1"/>
</dbReference>
<organism evidence="1 2">
    <name type="scientific">Pseudozyma antarctica</name>
    <name type="common">Yeast</name>
    <name type="synonym">Candida antarctica</name>
    <dbReference type="NCBI Taxonomy" id="84753"/>
    <lineage>
        <taxon>Eukaryota</taxon>
        <taxon>Fungi</taxon>
        <taxon>Dikarya</taxon>
        <taxon>Basidiomycota</taxon>
        <taxon>Ustilaginomycotina</taxon>
        <taxon>Ustilaginomycetes</taxon>
        <taxon>Ustilaginales</taxon>
        <taxon>Ustilaginaceae</taxon>
        <taxon>Moesziomyces</taxon>
    </lineage>
</organism>
<accession>A0A081CLT9</accession>
<dbReference type="Gene3D" id="1.50.10.10">
    <property type="match status" value="1"/>
</dbReference>
<dbReference type="HOGENOM" id="CLU_007933_1_0_1"/>
<dbReference type="GO" id="GO:0003824">
    <property type="term" value="F:catalytic activity"/>
    <property type="evidence" value="ECO:0007669"/>
    <property type="project" value="UniProtKB-ARBA"/>
</dbReference>
<dbReference type="Pfam" id="PF17390">
    <property type="entry name" value="Bac_rhamnosid_C"/>
    <property type="match status" value="1"/>
</dbReference>